<name>A0A932ZY90_UNCTE</name>
<evidence type="ECO:0000313" key="2">
    <source>
        <dbReference type="Proteomes" id="UP000752292"/>
    </source>
</evidence>
<accession>A0A932ZY90</accession>
<protein>
    <submittedName>
        <fullName evidence="1">Uncharacterized protein</fullName>
    </submittedName>
</protein>
<proteinExistence type="predicted"/>
<reference evidence="1" key="1">
    <citation type="submission" date="2020-07" db="EMBL/GenBank/DDBJ databases">
        <title>Huge and variable diversity of episymbiotic CPR bacteria and DPANN archaea in groundwater ecosystems.</title>
        <authorList>
            <person name="He C.Y."/>
            <person name="Keren R."/>
            <person name="Whittaker M."/>
            <person name="Farag I.F."/>
            <person name="Doudna J."/>
            <person name="Cate J.H.D."/>
            <person name="Banfield J.F."/>
        </authorList>
    </citation>
    <scope>NUCLEOTIDE SEQUENCE</scope>
    <source>
        <strain evidence="1">NC_groundwater_1370_Ag_S-0.2um_69_93</strain>
    </source>
</reference>
<dbReference type="AlphaFoldDB" id="A0A932ZY90"/>
<dbReference type="Proteomes" id="UP000752292">
    <property type="component" value="Unassembled WGS sequence"/>
</dbReference>
<comment type="caution">
    <text evidence="1">The sequence shown here is derived from an EMBL/GenBank/DDBJ whole genome shotgun (WGS) entry which is preliminary data.</text>
</comment>
<sequence>MTYTSVDALQRTLADTIFIYAADRKKAAGRALGTLVEIVTYYTLRAWDFRDHMVIERSLPEFANPDITHNVEFSLHPILWRASHTFAPPSLPLTASKLRKAVPALARIHATVVSKSNQLLSSDGLVRNACVLAEDNLGPLVANVTASQEDNCEVTICHLHCHPFAIFECKRVGVEEGMRKGPQTIEKAKQGAYVARSVSSLQKIRSRSGRVLGVIERSDGTLFSKPYDQILREVVDGRDADLLADFILTIGVVSNHGNWFTSDNHNKELKVLAHSYDWLLFLTDEGLGQFIQCLLLKPTPELAAARAAFLASYSGKSGRNRFTKVQVDVAADAALRRYFSQHETEVETWFNVIAPKHQTLRQLRDDLGKLRRKNWRNILRP</sequence>
<gene>
    <name evidence="1" type="ORF">HY618_08020</name>
</gene>
<organism evidence="1 2">
    <name type="scientific">Tectimicrobiota bacterium</name>
    <dbReference type="NCBI Taxonomy" id="2528274"/>
    <lineage>
        <taxon>Bacteria</taxon>
        <taxon>Pseudomonadati</taxon>
        <taxon>Nitrospinota/Tectimicrobiota group</taxon>
        <taxon>Candidatus Tectimicrobiota</taxon>
    </lineage>
</organism>
<dbReference type="EMBL" id="JACQRX010000349">
    <property type="protein sequence ID" value="MBI4252392.1"/>
    <property type="molecule type" value="Genomic_DNA"/>
</dbReference>
<evidence type="ECO:0000313" key="1">
    <source>
        <dbReference type="EMBL" id="MBI4252392.1"/>
    </source>
</evidence>